<dbReference type="EMBL" id="JAJEPV010000005">
    <property type="protein sequence ID" value="MCC2118559.1"/>
    <property type="molecule type" value="Genomic_DNA"/>
</dbReference>
<organism evidence="2 3">
    <name type="scientific">Waltera acetigignens</name>
    <dbReference type="NCBI Taxonomy" id="2981769"/>
    <lineage>
        <taxon>Bacteria</taxon>
        <taxon>Bacillati</taxon>
        <taxon>Bacillota</taxon>
        <taxon>Clostridia</taxon>
        <taxon>Lachnospirales</taxon>
        <taxon>Lachnospiraceae</taxon>
        <taxon>Waltera</taxon>
    </lineage>
</organism>
<name>A0AAE3D7S0_9FIRM</name>
<sequence>MELTKQIGVLRNRKTLDGRKADRNKVNLEYWNFNENLGDLLAPVVTQWMLHRLGLDLYREAAKPCHLMTIGSVLGLGVFDAVIWGSGVNSFAHVGRVTTQKGYRKLDIRAVRGPVTAQVLRENGYTCPQIYGDPAILLPLIYPGRRPEKKKKYVVIDHYMKRKTTGDDRLSIRTGDYRTFLDKILEAEVVYSSSLHGIILAESYGVPSVFLRQGMEEEMLKYYDWYFATGRYEVRSATSLAEAKETEPMKLPELEELREGLLQSFPYDLWIGQKAGRRKCE</sequence>
<dbReference type="Proteomes" id="UP001197795">
    <property type="component" value="Unassembled WGS sequence"/>
</dbReference>
<dbReference type="Pfam" id="PF04230">
    <property type="entry name" value="PS_pyruv_trans"/>
    <property type="match status" value="1"/>
</dbReference>
<dbReference type="RefSeq" id="WP_117465587.1">
    <property type="nucleotide sequence ID" value="NZ_JAJEPV010000005.1"/>
</dbReference>
<dbReference type="AlphaFoldDB" id="A0AAE3D7S0"/>
<gene>
    <name evidence="2" type="ORF">LKD75_02955</name>
</gene>
<evidence type="ECO:0000313" key="2">
    <source>
        <dbReference type="EMBL" id="MCC2118559.1"/>
    </source>
</evidence>
<feature type="domain" description="Polysaccharide pyruvyl transferase" evidence="1">
    <location>
        <begin position="82"/>
        <end position="211"/>
    </location>
</feature>
<accession>A0AAE3D7S0</accession>
<evidence type="ECO:0000313" key="3">
    <source>
        <dbReference type="Proteomes" id="UP001197795"/>
    </source>
</evidence>
<reference evidence="2 3" key="1">
    <citation type="submission" date="2021-10" db="EMBL/GenBank/DDBJ databases">
        <title>Anaerobic single-cell dispensing facilitates the cultivation of human gut bacteria.</title>
        <authorList>
            <person name="Afrizal A."/>
        </authorList>
    </citation>
    <scope>NUCLEOTIDE SEQUENCE [LARGE SCALE GENOMIC DNA]</scope>
    <source>
        <strain evidence="2 3">CLA-AA-H273</strain>
    </source>
</reference>
<dbReference type="InterPro" id="IPR007345">
    <property type="entry name" value="Polysacch_pyruvyl_Trfase"/>
</dbReference>
<protein>
    <submittedName>
        <fullName evidence="2">Polysaccharide pyruvyl transferase family protein</fullName>
    </submittedName>
</protein>
<comment type="caution">
    <text evidence="2">The sequence shown here is derived from an EMBL/GenBank/DDBJ whole genome shotgun (WGS) entry which is preliminary data.</text>
</comment>
<proteinExistence type="predicted"/>
<keyword evidence="3" id="KW-1185">Reference proteome</keyword>
<dbReference type="GO" id="GO:0016740">
    <property type="term" value="F:transferase activity"/>
    <property type="evidence" value="ECO:0007669"/>
    <property type="project" value="UniProtKB-KW"/>
</dbReference>
<keyword evidence="2" id="KW-0808">Transferase</keyword>
<evidence type="ECO:0000259" key="1">
    <source>
        <dbReference type="Pfam" id="PF04230"/>
    </source>
</evidence>